<dbReference type="GO" id="GO:0004143">
    <property type="term" value="F:ATP-dependent diacylglycerol kinase activity"/>
    <property type="evidence" value="ECO:0007669"/>
    <property type="project" value="InterPro"/>
</dbReference>
<organism evidence="1 2">
    <name type="scientific">Jacana jacana</name>
    <name type="common">Wattled jacana</name>
    <name type="synonym">Parra jacana</name>
    <dbReference type="NCBI Taxonomy" id="54508"/>
    <lineage>
        <taxon>Eukaryota</taxon>
        <taxon>Metazoa</taxon>
        <taxon>Chordata</taxon>
        <taxon>Craniata</taxon>
        <taxon>Vertebrata</taxon>
        <taxon>Euteleostomi</taxon>
        <taxon>Archelosauria</taxon>
        <taxon>Archosauria</taxon>
        <taxon>Dinosauria</taxon>
        <taxon>Saurischia</taxon>
        <taxon>Theropoda</taxon>
        <taxon>Coelurosauria</taxon>
        <taxon>Aves</taxon>
        <taxon>Neognathae</taxon>
        <taxon>Neoaves</taxon>
        <taxon>Charadriiformes</taxon>
        <taxon>Jacanidae</taxon>
        <taxon>Jacana</taxon>
    </lineage>
</organism>
<name>A0A7L2Z8J8_JACJC</name>
<gene>
    <name evidence="1" type="primary">Dgki_1</name>
    <name evidence="1" type="ORF">JACJAC_R14803</name>
</gene>
<keyword evidence="2" id="KW-1185">Reference proteome</keyword>
<dbReference type="AlphaFoldDB" id="A0A7L2Z8J8"/>
<accession>A0A7L2Z8J8</accession>
<dbReference type="OrthoDB" id="242257at2759"/>
<dbReference type="GO" id="GO:0005886">
    <property type="term" value="C:plasma membrane"/>
    <property type="evidence" value="ECO:0007669"/>
    <property type="project" value="TreeGrafter"/>
</dbReference>
<protein>
    <submittedName>
        <fullName evidence="1">DGKI kinase</fullName>
    </submittedName>
</protein>
<dbReference type="GO" id="GO:0098978">
    <property type="term" value="C:glutamatergic synapse"/>
    <property type="evidence" value="ECO:0007669"/>
    <property type="project" value="TreeGrafter"/>
</dbReference>
<dbReference type="InterPro" id="IPR016064">
    <property type="entry name" value="NAD/diacylglycerol_kinase_sf"/>
</dbReference>
<dbReference type="PANTHER" id="PTHR11255">
    <property type="entry name" value="DIACYLGLYCEROL KINASE"/>
    <property type="match status" value="1"/>
</dbReference>
<evidence type="ECO:0000313" key="1">
    <source>
        <dbReference type="EMBL" id="NXT01418.1"/>
    </source>
</evidence>
<dbReference type="PANTHER" id="PTHR11255:SF92">
    <property type="entry name" value="DIACYLGLYCEROL KINASE IOTA"/>
    <property type="match status" value="1"/>
</dbReference>
<keyword evidence="1" id="KW-0418">Kinase</keyword>
<dbReference type="GO" id="GO:0007165">
    <property type="term" value="P:signal transduction"/>
    <property type="evidence" value="ECO:0007669"/>
    <property type="project" value="InterPro"/>
</dbReference>
<dbReference type="Proteomes" id="UP000550086">
    <property type="component" value="Unassembled WGS sequence"/>
</dbReference>
<dbReference type="SUPFAM" id="SSF111331">
    <property type="entry name" value="NAD kinase/diacylglycerol kinase-like"/>
    <property type="match status" value="1"/>
</dbReference>
<keyword evidence="1" id="KW-0808">Transferase</keyword>
<evidence type="ECO:0000313" key="2">
    <source>
        <dbReference type="Proteomes" id="UP000550086"/>
    </source>
</evidence>
<dbReference type="EMBL" id="VZTM01035503">
    <property type="protein sequence ID" value="NXT01418.1"/>
    <property type="molecule type" value="Genomic_DNA"/>
</dbReference>
<sequence length="75" mass="8518">FGFCVFFQAALQVGGHGERLHQCREVTLLTYKSIPMQVDGEPCRLAPSLIRISLRNQANMVQKSKRRTSMPLLNE</sequence>
<reference evidence="1 2" key="1">
    <citation type="submission" date="2019-09" db="EMBL/GenBank/DDBJ databases">
        <title>Bird 10,000 Genomes (B10K) Project - Family phase.</title>
        <authorList>
            <person name="Zhang G."/>
        </authorList>
    </citation>
    <scope>NUCLEOTIDE SEQUENCE [LARGE SCALE GENOMIC DNA]</scope>
    <source>
        <strain evidence="1">B10K-DU-002-59</strain>
        <tissue evidence="1">Muscle</tissue>
    </source>
</reference>
<comment type="caution">
    <text evidence="1">The sequence shown here is derived from an EMBL/GenBank/DDBJ whole genome shotgun (WGS) entry which is preliminary data.</text>
</comment>
<feature type="non-terminal residue" evidence="1">
    <location>
        <position position="1"/>
    </location>
</feature>
<feature type="non-terminal residue" evidence="1">
    <location>
        <position position="75"/>
    </location>
</feature>
<proteinExistence type="predicted"/>
<dbReference type="InterPro" id="IPR037607">
    <property type="entry name" value="DGK"/>
</dbReference>